<gene>
    <name evidence="2" type="ORF">ENV60_03455</name>
</gene>
<feature type="chain" id="PRO_5027870226" description="Fibronectin type-III domain-containing protein" evidence="1">
    <location>
        <begin position="29"/>
        <end position="294"/>
    </location>
</feature>
<organism evidence="2">
    <name type="scientific">candidate division WOR-3 bacterium</name>
    <dbReference type="NCBI Taxonomy" id="2052148"/>
    <lineage>
        <taxon>Bacteria</taxon>
        <taxon>Bacteria division WOR-3</taxon>
    </lineage>
</organism>
<dbReference type="AlphaFoldDB" id="A0A7C4XKF9"/>
<comment type="caution">
    <text evidence="2">The sequence shown here is derived from an EMBL/GenBank/DDBJ whole genome shotgun (WGS) entry which is preliminary data.</text>
</comment>
<feature type="signal peptide" evidence="1">
    <location>
        <begin position="1"/>
        <end position="28"/>
    </location>
</feature>
<evidence type="ECO:0000256" key="1">
    <source>
        <dbReference type="SAM" id="SignalP"/>
    </source>
</evidence>
<keyword evidence="1" id="KW-0732">Signal</keyword>
<name>A0A7C4XKF9_UNCW3</name>
<reference evidence="2" key="1">
    <citation type="journal article" date="2020" name="mSystems">
        <title>Genome- and Community-Level Interaction Insights into Carbon Utilization and Element Cycling Functions of Hydrothermarchaeota in Hydrothermal Sediment.</title>
        <authorList>
            <person name="Zhou Z."/>
            <person name="Liu Y."/>
            <person name="Xu W."/>
            <person name="Pan J."/>
            <person name="Luo Z.H."/>
            <person name="Li M."/>
        </authorList>
    </citation>
    <scope>NUCLEOTIDE SEQUENCE [LARGE SCALE GENOMIC DNA]</scope>
    <source>
        <strain evidence="2">SpSt-774</strain>
    </source>
</reference>
<accession>A0A7C4XKF9</accession>
<protein>
    <recommendedName>
        <fullName evidence="3">Fibronectin type-III domain-containing protein</fullName>
    </recommendedName>
</protein>
<evidence type="ECO:0000313" key="2">
    <source>
        <dbReference type="EMBL" id="HGV97337.1"/>
    </source>
</evidence>
<sequence>MLKKLLYLFSPITLFSLMCLLSSFTFNGGCTKTVHDTTTVYDTITVHDTIVTETGTIFLCWLSDFGQSAVLCSDPTADTAQSQITIRWDTNSDTFPYEYVFPCYLFFENELYLSTQTNYTIRLNSDIGSCEGTITIPEGTSITEPSEDDTLPLGQNVIVTWTKAQGASLYEYDLDISAYDSSGNYLDYYSTYGCNIDTTYTIDSSLFNVPNAAYYSVWFIVEPFSGPRPEPGAQGNMTGTIPGFLNGVGYGDGVYFYVGTPVVKLSGAKRHNRPSIKERMNNYLKQLGSNLTCE</sequence>
<dbReference type="EMBL" id="DTGZ01000066">
    <property type="protein sequence ID" value="HGV97337.1"/>
    <property type="molecule type" value="Genomic_DNA"/>
</dbReference>
<evidence type="ECO:0008006" key="3">
    <source>
        <dbReference type="Google" id="ProtNLM"/>
    </source>
</evidence>
<proteinExistence type="predicted"/>